<dbReference type="KEGG" id="llu:AKJ09_04044"/>
<dbReference type="RefSeq" id="WP_146648522.1">
    <property type="nucleotide sequence ID" value="NZ_CP012333.1"/>
</dbReference>
<dbReference type="SUPFAM" id="SSF53474">
    <property type="entry name" value="alpha/beta-Hydrolases"/>
    <property type="match status" value="1"/>
</dbReference>
<organism evidence="1 2">
    <name type="scientific">Labilithrix luteola</name>
    <dbReference type="NCBI Taxonomy" id="1391654"/>
    <lineage>
        <taxon>Bacteria</taxon>
        <taxon>Pseudomonadati</taxon>
        <taxon>Myxococcota</taxon>
        <taxon>Polyangia</taxon>
        <taxon>Polyangiales</taxon>
        <taxon>Labilitrichaceae</taxon>
        <taxon>Labilithrix</taxon>
    </lineage>
</organism>
<dbReference type="OrthoDB" id="5503054at2"/>
<protein>
    <submittedName>
        <fullName evidence="1">Uncharacterized protein</fullName>
    </submittedName>
</protein>
<accession>A0A0K1PV21</accession>
<proteinExistence type="predicted"/>
<dbReference type="AlphaFoldDB" id="A0A0K1PV21"/>
<keyword evidence="2" id="KW-1185">Reference proteome</keyword>
<dbReference type="EMBL" id="CP012333">
    <property type="protein sequence ID" value="AKU97380.1"/>
    <property type="molecule type" value="Genomic_DNA"/>
</dbReference>
<evidence type="ECO:0000313" key="2">
    <source>
        <dbReference type="Proteomes" id="UP000064967"/>
    </source>
</evidence>
<dbReference type="InterPro" id="IPR029058">
    <property type="entry name" value="AB_hydrolase_fold"/>
</dbReference>
<sequence>MSSSTLTTASFVLGSILAFVAGCHQERKVVPDPVPTSGRPVTTVAVASRPELVKPPPPPPVAVERVRVPGDMAASVIRPLDANPPHIVFLPGICSNALGYVQAFGETARAHGGVVALDGDQPCGSSKDFHSFSWDAGRQHARIEAAFAAAGMSEIPAGGITIVGYSQGASIAEQLVQRWPERYTRVVLIGAPTDPRPQRFLHARGVVTMSCSLDVSGRMREAARKINTAGVPSTFVEMPGCRHGQVAEGERVFSEAFDFLDDHSRPAAAGSTAVPISGVL</sequence>
<dbReference type="Proteomes" id="UP000064967">
    <property type="component" value="Chromosome"/>
</dbReference>
<reference evidence="1 2" key="1">
    <citation type="submission" date="2015-08" db="EMBL/GenBank/DDBJ databases">
        <authorList>
            <person name="Babu N.S."/>
            <person name="Beckwith C.J."/>
            <person name="Beseler K.G."/>
            <person name="Brison A."/>
            <person name="Carone J.V."/>
            <person name="Caskin T.P."/>
            <person name="Diamond M."/>
            <person name="Durham M.E."/>
            <person name="Foxe J.M."/>
            <person name="Go M."/>
            <person name="Henderson B.A."/>
            <person name="Jones I.B."/>
            <person name="McGettigan J.A."/>
            <person name="Micheletti S.J."/>
            <person name="Nasrallah M.E."/>
            <person name="Ortiz D."/>
            <person name="Piller C.R."/>
            <person name="Privatt S.R."/>
            <person name="Schneider S.L."/>
            <person name="Sharp S."/>
            <person name="Smith T.C."/>
            <person name="Stanton J.D."/>
            <person name="Ullery H.E."/>
            <person name="Wilson R.J."/>
            <person name="Serrano M.G."/>
            <person name="Buck G."/>
            <person name="Lee V."/>
            <person name="Wang Y."/>
            <person name="Carvalho R."/>
            <person name="Voegtly L."/>
            <person name="Shi R."/>
            <person name="Duckworth R."/>
            <person name="Johnson A."/>
            <person name="Loviza R."/>
            <person name="Walstead R."/>
            <person name="Shah Z."/>
            <person name="Kiflezghi M."/>
            <person name="Wade K."/>
            <person name="Ball S.L."/>
            <person name="Bradley K.W."/>
            <person name="Asai D.J."/>
            <person name="Bowman C.A."/>
            <person name="Russell D.A."/>
            <person name="Pope W.H."/>
            <person name="Jacobs-Sera D."/>
            <person name="Hendrix R.W."/>
            <person name="Hatfull G.F."/>
        </authorList>
    </citation>
    <scope>NUCLEOTIDE SEQUENCE [LARGE SCALE GENOMIC DNA]</scope>
    <source>
        <strain evidence="1 2">DSM 27648</strain>
    </source>
</reference>
<evidence type="ECO:0000313" key="1">
    <source>
        <dbReference type="EMBL" id="AKU97380.1"/>
    </source>
</evidence>
<name>A0A0K1PV21_9BACT</name>
<dbReference type="Gene3D" id="3.40.50.1820">
    <property type="entry name" value="alpha/beta hydrolase"/>
    <property type="match status" value="1"/>
</dbReference>
<gene>
    <name evidence="1" type="ORF">AKJ09_04044</name>
</gene>